<keyword evidence="2" id="KW-1133">Transmembrane helix</keyword>
<dbReference type="InterPro" id="IPR002885">
    <property type="entry name" value="PPR_rpt"/>
</dbReference>
<feature type="repeat" description="PPR" evidence="1">
    <location>
        <begin position="19"/>
        <end position="53"/>
    </location>
</feature>
<name>A3BBL9_ORYSJ</name>
<evidence type="ECO:0000256" key="2">
    <source>
        <dbReference type="SAM" id="Phobius"/>
    </source>
</evidence>
<dbReference type="Proteomes" id="UP000007752">
    <property type="component" value="Chromosome 6"/>
</dbReference>
<dbReference type="AlphaFoldDB" id="A3BBL9"/>
<keyword evidence="2" id="KW-0472">Membrane</keyword>
<accession>A3BBL9</accession>
<organism evidence="3">
    <name type="scientific">Oryza sativa subsp. japonica</name>
    <name type="common">Rice</name>
    <dbReference type="NCBI Taxonomy" id="39947"/>
    <lineage>
        <taxon>Eukaryota</taxon>
        <taxon>Viridiplantae</taxon>
        <taxon>Streptophyta</taxon>
        <taxon>Embryophyta</taxon>
        <taxon>Tracheophyta</taxon>
        <taxon>Spermatophyta</taxon>
        <taxon>Magnoliopsida</taxon>
        <taxon>Liliopsida</taxon>
        <taxon>Poales</taxon>
        <taxon>Poaceae</taxon>
        <taxon>BOP clade</taxon>
        <taxon>Oryzoideae</taxon>
        <taxon>Oryzeae</taxon>
        <taxon>Oryzinae</taxon>
        <taxon>Oryza</taxon>
        <taxon>Oryza sativa</taxon>
    </lineage>
</organism>
<evidence type="ECO:0000256" key="1">
    <source>
        <dbReference type="PROSITE-ProRule" id="PRU00708"/>
    </source>
</evidence>
<dbReference type="NCBIfam" id="TIGR00756">
    <property type="entry name" value="PPR"/>
    <property type="match status" value="1"/>
</dbReference>
<protein>
    <submittedName>
        <fullName evidence="3">Uncharacterized protein</fullName>
    </submittedName>
</protein>
<sequence length="82" mass="9099">MANNNPWTSDVILVMTAWVVTTYNSITSALSKARAMDKAAEILARMLKNGVTYADMPDCITGKGKKQPYREINSEYVEPLSI</sequence>
<gene>
    <name evidence="3" type="ORF">OsJ_21294</name>
</gene>
<proteinExistence type="predicted"/>
<feature type="transmembrane region" description="Helical" evidence="2">
    <location>
        <begin position="12"/>
        <end position="30"/>
    </location>
</feature>
<evidence type="ECO:0000313" key="3">
    <source>
        <dbReference type="EMBL" id="EAZ36958.1"/>
    </source>
</evidence>
<dbReference type="PROSITE" id="PS51375">
    <property type="entry name" value="PPR"/>
    <property type="match status" value="1"/>
</dbReference>
<keyword evidence="2" id="KW-0812">Transmembrane</keyword>
<dbReference type="EMBL" id="CM000143">
    <property type="protein sequence ID" value="EAZ36958.1"/>
    <property type="molecule type" value="Genomic_DNA"/>
</dbReference>
<reference evidence="3" key="1">
    <citation type="journal article" date="2005" name="PLoS Biol.">
        <title>The genomes of Oryza sativa: a history of duplications.</title>
        <authorList>
            <person name="Yu J."/>
            <person name="Wang J."/>
            <person name="Lin W."/>
            <person name="Li S."/>
            <person name="Li H."/>
            <person name="Zhou J."/>
            <person name="Ni P."/>
            <person name="Dong W."/>
            <person name="Hu S."/>
            <person name="Zeng C."/>
            <person name="Zhang J."/>
            <person name="Zhang Y."/>
            <person name="Li R."/>
            <person name="Xu Z."/>
            <person name="Li S."/>
            <person name="Li X."/>
            <person name="Zheng H."/>
            <person name="Cong L."/>
            <person name="Lin L."/>
            <person name="Yin J."/>
            <person name="Geng J."/>
            <person name="Li G."/>
            <person name="Shi J."/>
            <person name="Liu J."/>
            <person name="Lv H."/>
            <person name="Li J."/>
            <person name="Wang J."/>
            <person name="Deng Y."/>
            <person name="Ran L."/>
            <person name="Shi X."/>
            <person name="Wang X."/>
            <person name="Wu Q."/>
            <person name="Li C."/>
            <person name="Ren X."/>
            <person name="Wang J."/>
            <person name="Wang X."/>
            <person name="Li D."/>
            <person name="Liu D."/>
            <person name="Zhang X."/>
            <person name="Ji Z."/>
            <person name="Zhao W."/>
            <person name="Sun Y."/>
            <person name="Zhang Z."/>
            <person name="Bao J."/>
            <person name="Han Y."/>
            <person name="Dong L."/>
            <person name="Ji J."/>
            <person name="Chen P."/>
            <person name="Wu S."/>
            <person name="Liu J."/>
            <person name="Xiao Y."/>
            <person name="Bu D."/>
            <person name="Tan J."/>
            <person name="Yang L."/>
            <person name="Ye C."/>
            <person name="Zhang J."/>
            <person name="Xu J."/>
            <person name="Zhou Y."/>
            <person name="Yu Y."/>
            <person name="Zhang B."/>
            <person name="Zhuang S."/>
            <person name="Wei H."/>
            <person name="Liu B."/>
            <person name="Lei M."/>
            <person name="Yu H."/>
            <person name="Li Y."/>
            <person name="Xu H."/>
            <person name="Wei S."/>
            <person name="He X."/>
            <person name="Fang L."/>
            <person name="Zhang Z."/>
            <person name="Zhang Y."/>
            <person name="Huang X."/>
            <person name="Su Z."/>
            <person name="Tong W."/>
            <person name="Li J."/>
            <person name="Tong Z."/>
            <person name="Li S."/>
            <person name="Ye J."/>
            <person name="Wang L."/>
            <person name="Fang L."/>
            <person name="Lei T."/>
            <person name="Chen C."/>
            <person name="Chen H."/>
            <person name="Xu Z."/>
            <person name="Li H."/>
            <person name="Huang H."/>
            <person name="Zhang F."/>
            <person name="Xu H."/>
            <person name="Li N."/>
            <person name="Zhao C."/>
            <person name="Li S."/>
            <person name="Dong L."/>
            <person name="Huang Y."/>
            <person name="Li L."/>
            <person name="Xi Y."/>
            <person name="Qi Q."/>
            <person name="Li W."/>
            <person name="Zhang B."/>
            <person name="Hu W."/>
            <person name="Zhang Y."/>
            <person name="Tian X."/>
            <person name="Jiao Y."/>
            <person name="Liang X."/>
            <person name="Jin J."/>
            <person name="Gao L."/>
            <person name="Zheng W."/>
            <person name="Hao B."/>
            <person name="Liu S."/>
            <person name="Wang W."/>
            <person name="Yuan L."/>
            <person name="Cao M."/>
            <person name="McDermott J."/>
            <person name="Samudrala R."/>
            <person name="Wang J."/>
            <person name="Wong G.K."/>
            <person name="Yang H."/>
        </authorList>
    </citation>
    <scope>NUCLEOTIDE SEQUENCE [LARGE SCALE GENOMIC DNA]</scope>
</reference>
<reference evidence="3" key="2">
    <citation type="submission" date="2008-12" db="EMBL/GenBank/DDBJ databases">
        <title>Improved gene annotation of the rice (Oryza sativa) genomes.</title>
        <authorList>
            <person name="Wang J."/>
            <person name="Li R."/>
            <person name="Fan W."/>
            <person name="Huang Q."/>
            <person name="Zhang J."/>
            <person name="Zhou Y."/>
            <person name="Hu Y."/>
            <person name="Zi S."/>
            <person name="Li J."/>
            <person name="Ni P."/>
            <person name="Zheng H."/>
            <person name="Zhang Y."/>
            <person name="Zhao M."/>
            <person name="Hao Q."/>
            <person name="McDermott J."/>
            <person name="Samudrala R."/>
            <person name="Kristiansen K."/>
            <person name="Wong G.K.-S."/>
        </authorList>
    </citation>
    <scope>NUCLEOTIDE SEQUENCE</scope>
</reference>